<dbReference type="InterPro" id="IPR006175">
    <property type="entry name" value="YjgF/YER057c/UK114"/>
</dbReference>
<dbReference type="InterPro" id="IPR035959">
    <property type="entry name" value="RutC-like_sf"/>
</dbReference>
<evidence type="ECO:0000313" key="2">
    <source>
        <dbReference type="EMBL" id="EEH55295.1"/>
    </source>
</evidence>
<organism evidence="3">
    <name type="scientific">Micromonas pusilla (strain CCMP1545)</name>
    <name type="common">Picoplanktonic green alga</name>
    <dbReference type="NCBI Taxonomy" id="564608"/>
    <lineage>
        <taxon>Eukaryota</taxon>
        <taxon>Viridiplantae</taxon>
        <taxon>Chlorophyta</taxon>
        <taxon>Mamiellophyceae</taxon>
        <taxon>Mamiellales</taxon>
        <taxon>Mamiellaceae</taxon>
        <taxon>Micromonas</taxon>
    </lineage>
</organism>
<dbReference type="Proteomes" id="UP000001876">
    <property type="component" value="Unassembled WGS sequence"/>
</dbReference>
<dbReference type="SUPFAM" id="SSF55298">
    <property type="entry name" value="YjgF-like"/>
    <property type="match status" value="1"/>
</dbReference>
<dbReference type="GeneID" id="9686265"/>
<dbReference type="KEGG" id="mpp:MICPUCDRAFT_60440"/>
<name>C1MYG9_MICPC</name>
<dbReference type="AlphaFoldDB" id="C1MYG9"/>
<dbReference type="OrthoDB" id="309640at2759"/>
<dbReference type="CDD" id="cd02199">
    <property type="entry name" value="YjgF_YER057c_UK114_like_1"/>
    <property type="match status" value="1"/>
</dbReference>
<accession>C1MYG9</accession>
<sequence>MSSGWNNFKKGWDEKVVPKMKEIGEKMAPPAKPKPPERPELLPLRELQKIPPPHPDGTPEARLLVVLQPPEELPPPPAPAGTYNFCVLVGNTLHVSGIGPLAPTAESHLGPAADAANGVRAARACALTMLSVLRKKLGSLNHIKRLVKANGFVVVADPAPASVGGRHPEMMNGFSETMMEIFGERGKGARSVVGVASLPRGWTMEVDAVFELHDNL</sequence>
<dbReference type="PANTHER" id="PTHR43760:SF1">
    <property type="entry name" value="ENDORIBONUCLEASE L-PSP_CHORISMATE MUTASE-LIKE DOMAIN-CONTAINING PROTEIN"/>
    <property type="match status" value="1"/>
</dbReference>
<keyword evidence="3" id="KW-1185">Reference proteome</keyword>
<reference evidence="2 3" key="1">
    <citation type="journal article" date="2009" name="Science">
        <title>Green evolution and dynamic adaptations revealed by genomes of the marine picoeukaryotes Micromonas.</title>
        <authorList>
            <person name="Worden A.Z."/>
            <person name="Lee J.H."/>
            <person name="Mock T."/>
            <person name="Rouze P."/>
            <person name="Simmons M.P."/>
            <person name="Aerts A.L."/>
            <person name="Allen A.E."/>
            <person name="Cuvelier M.L."/>
            <person name="Derelle E."/>
            <person name="Everett M.V."/>
            <person name="Foulon E."/>
            <person name="Grimwood J."/>
            <person name="Gundlach H."/>
            <person name="Henrissat B."/>
            <person name="Napoli C."/>
            <person name="McDonald S.M."/>
            <person name="Parker M.S."/>
            <person name="Rombauts S."/>
            <person name="Salamov A."/>
            <person name="Von Dassow P."/>
            <person name="Badger J.H."/>
            <person name="Coutinho P.M."/>
            <person name="Demir E."/>
            <person name="Dubchak I."/>
            <person name="Gentemann C."/>
            <person name="Eikrem W."/>
            <person name="Gready J.E."/>
            <person name="John U."/>
            <person name="Lanier W."/>
            <person name="Lindquist E.A."/>
            <person name="Lucas S."/>
            <person name="Mayer K.F."/>
            <person name="Moreau H."/>
            <person name="Not F."/>
            <person name="Otillar R."/>
            <person name="Panaud O."/>
            <person name="Pangilinan J."/>
            <person name="Paulsen I."/>
            <person name="Piegu B."/>
            <person name="Poliakov A."/>
            <person name="Robbens S."/>
            <person name="Schmutz J."/>
            <person name="Toulza E."/>
            <person name="Wyss T."/>
            <person name="Zelensky A."/>
            <person name="Zhou K."/>
            <person name="Armbrust E.V."/>
            <person name="Bhattacharya D."/>
            <person name="Goodenough U.W."/>
            <person name="Van de Peer Y."/>
            <person name="Grigoriev I.V."/>
        </authorList>
    </citation>
    <scope>NUCLEOTIDE SEQUENCE [LARGE SCALE GENOMIC DNA]</scope>
    <source>
        <strain evidence="2 3">CCMP1545</strain>
    </source>
</reference>
<dbReference type="EMBL" id="GG663742">
    <property type="protein sequence ID" value="EEH55295.1"/>
    <property type="molecule type" value="Genomic_DNA"/>
</dbReference>
<dbReference type="OMA" id="CVEIEMI"/>
<dbReference type="PANTHER" id="PTHR43760">
    <property type="entry name" value="ENDORIBONUCLEASE-RELATED"/>
    <property type="match status" value="1"/>
</dbReference>
<dbReference type="RefSeq" id="XP_003060526.1">
    <property type="nucleotide sequence ID" value="XM_003060480.1"/>
</dbReference>
<dbReference type="Gene3D" id="3.30.1330.40">
    <property type="entry name" value="RutC-like"/>
    <property type="match status" value="1"/>
</dbReference>
<dbReference type="Pfam" id="PF01042">
    <property type="entry name" value="Ribonuc_L-PSP"/>
    <property type="match status" value="1"/>
</dbReference>
<gene>
    <name evidence="2" type="ORF">MICPUCDRAFT_60440</name>
</gene>
<evidence type="ECO:0000313" key="3">
    <source>
        <dbReference type="Proteomes" id="UP000001876"/>
    </source>
</evidence>
<dbReference type="InterPro" id="IPR013813">
    <property type="entry name" value="Endoribo_LPSP/chorism_mut-like"/>
</dbReference>
<proteinExistence type="predicted"/>
<protein>
    <submittedName>
        <fullName evidence="2">Predicted protein</fullName>
    </submittedName>
</protein>
<evidence type="ECO:0000256" key="1">
    <source>
        <dbReference type="SAM" id="MobiDB-lite"/>
    </source>
</evidence>
<feature type="region of interest" description="Disordered" evidence="1">
    <location>
        <begin position="22"/>
        <end position="41"/>
    </location>
</feature>